<dbReference type="STRING" id="1073090.A0A1L9SCY1"/>
<keyword evidence="2" id="KW-1185">Reference proteome</keyword>
<dbReference type="PANTHER" id="PTHR35040:SF8">
    <property type="entry name" value="SURFACE PROTEIN, PUTATIVE (AFU_ORTHOLOGUE AFUA_4G14085)-RELATED"/>
    <property type="match status" value="1"/>
</dbReference>
<dbReference type="PANTHER" id="PTHR35040">
    <property type="match status" value="1"/>
</dbReference>
<dbReference type="RefSeq" id="XP_022579529.1">
    <property type="nucleotide sequence ID" value="XM_022720755.1"/>
</dbReference>
<evidence type="ECO:0008006" key="3">
    <source>
        <dbReference type="Google" id="ProtNLM"/>
    </source>
</evidence>
<dbReference type="VEuPathDB" id="FungiDB:ASPZODRAFT_100142"/>
<proteinExistence type="predicted"/>
<gene>
    <name evidence="1" type="ORF">ASPZODRAFT_100142</name>
</gene>
<dbReference type="Pfam" id="PF12138">
    <property type="entry name" value="Spherulin4"/>
    <property type="match status" value="1"/>
</dbReference>
<organism evidence="1 2">
    <name type="scientific">Penicilliopsis zonata CBS 506.65</name>
    <dbReference type="NCBI Taxonomy" id="1073090"/>
    <lineage>
        <taxon>Eukaryota</taxon>
        <taxon>Fungi</taxon>
        <taxon>Dikarya</taxon>
        <taxon>Ascomycota</taxon>
        <taxon>Pezizomycotina</taxon>
        <taxon>Eurotiomycetes</taxon>
        <taxon>Eurotiomycetidae</taxon>
        <taxon>Eurotiales</taxon>
        <taxon>Aspergillaceae</taxon>
        <taxon>Penicilliopsis</taxon>
    </lineage>
</organism>
<evidence type="ECO:0000313" key="1">
    <source>
        <dbReference type="EMBL" id="OJJ45019.1"/>
    </source>
</evidence>
<protein>
    <recommendedName>
        <fullName evidence="3">Cell surface protein</fullName>
    </recommendedName>
</protein>
<dbReference type="EMBL" id="KV878346">
    <property type="protein sequence ID" value="OJJ45019.1"/>
    <property type="molecule type" value="Genomic_DNA"/>
</dbReference>
<sequence length="258" mass="28846">MKTTVLVPLYIYPLPQAWDPLFQAIQDYPHVSFLIIVNPNSGPGTPEQASPDDAYRVAVSRLHAFPNVATVGYVLVDYTRRPLHEVTSDIDRYAAWAALPGLALGGILLDETPNRWTHEAETYLATLTRQIKKSFQNALVVHNPGTPPDPGLTHSADVVVTCEESYSRWKSDEIQTYLRRMRYPRGMVGYQLNAVPIGALGKVVREVHEVAAYVFATEVEGDFYERFGRTSWKILLDEISQLTSQAESTVQSVDKVLG</sequence>
<reference evidence="2" key="1">
    <citation type="journal article" date="2017" name="Genome Biol.">
        <title>Comparative genomics reveals high biological diversity and specific adaptations in the industrially and medically important fungal genus Aspergillus.</title>
        <authorList>
            <person name="de Vries R.P."/>
            <person name="Riley R."/>
            <person name="Wiebenga A."/>
            <person name="Aguilar-Osorio G."/>
            <person name="Amillis S."/>
            <person name="Uchima C.A."/>
            <person name="Anderluh G."/>
            <person name="Asadollahi M."/>
            <person name="Askin M."/>
            <person name="Barry K."/>
            <person name="Battaglia E."/>
            <person name="Bayram O."/>
            <person name="Benocci T."/>
            <person name="Braus-Stromeyer S.A."/>
            <person name="Caldana C."/>
            <person name="Canovas D."/>
            <person name="Cerqueira G.C."/>
            <person name="Chen F."/>
            <person name="Chen W."/>
            <person name="Choi C."/>
            <person name="Clum A."/>
            <person name="Dos Santos R.A."/>
            <person name="Damasio A.R."/>
            <person name="Diallinas G."/>
            <person name="Emri T."/>
            <person name="Fekete E."/>
            <person name="Flipphi M."/>
            <person name="Freyberg S."/>
            <person name="Gallo A."/>
            <person name="Gournas C."/>
            <person name="Habgood R."/>
            <person name="Hainaut M."/>
            <person name="Harispe M.L."/>
            <person name="Henrissat B."/>
            <person name="Hilden K.S."/>
            <person name="Hope R."/>
            <person name="Hossain A."/>
            <person name="Karabika E."/>
            <person name="Karaffa L."/>
            <person name="Karanyi Z."/>
            <person name="Krasevec N."/>
            <person name="Kuo A."/>
            <person name="Kusch H."/>
            <person name="LaButti K."/>
            <person name="Lagendijk E.L."/>
            <person name="Lapidus A."/>
            <person name="Levasseur A."/>
            <person name="Lindquist E."/>
            <person name="Lipzen A."/>
            <person name="Logrieco A.F."/>
            <person name="MacCabe A."/>
            <person name="Maekelae M.R."/>
            <person name="Malavazi I."/>
            <person name="Melin P."/>
            <person name="Meyer V."/>
            <person name="Mielnichuk N."/>
            <person name="Miskei M."/>
            <person name="Molnar A.P."/>
            <person name="Mule G."/>
            <person name="Ngan C.Y."/>
            <person name="Orejas M."/>
            <person name="Orosz E."/>
            <person name="Ouedraogo J.P."/>
            <person name="Overkamp K.M."/>
            <person name="Park H.-S."/>
            <person name="Perrone G."/>
            <person name="Piumi F."/>
            <person name="Punt P.J."/>
            <person name="Ram A.F."/>
            <person name="Ramon A."/>
            <person name="Rauscher S."/>
            <person name="Record E."/>
            <person name="Riano-Pachon D.M."/>
            <person name="Robert V."/>
            <person name="Roehrig J."/>
            <person name="Ruller R."/>
            <person name="Salamov A."/>
            <person name="Salih N.S."/>
            <person name="Samson R.A."/>
            <person name="Sandor E."/>
            <person name="Sanguinetti M."/>
            <person name="Schuetze T."/>
            <person name="Sepcic K."/>
            <person name="Shelest E."/>
            <person name="Sherlock G."/>
            <person name="Sophianopoulou V."/>
            <person name="Squina F.M."/>
            <person name="Sun H."/>
            <person name="Susca A."/>
            <person name="Todd R.B."/>
            <person name="Tsang A."/>
            <person name="Unkles S.E."/>
            <person name="van de Wiele N."/>
            <person name="van Rossen-Uffink D."/>
            <person name="Oliveira J.V."/>
            <person name="Vesth T.C."/>
            <person name="Visser J."/>
            <person name="Yu J.-H."/>
            <person name="Zhou M."/>
            <person name="Andersen M.R."/>
            <person name="Archer D.B."/>
            <person name="Baker S.E."/>
            <person name="Benoit I."/>
            <person name="Brakhage A.A."/>
            <person name="Braus G.H."/>
            <person name="Fischer R."/>
            <person name="Frisvad J.C."/>
            <person name="Goldman G.H."/>
            <person name="Houbraken J."/>
            <person name="Oakley B."/>
            <person name="Pocsi I."/>
            <person name="Scazzocchio C."/>
            <person name="Seiboth B."/>
            <person name="vanKuyk P.A."/>
            <person name="Wortman J."/>
            <person name="Dyer P.S."/>
            <person name="Grigoriev I.V."/>
        </authorList>
    </citation>
    <scope>NUCLEOTIDE SEQUENCE [LARGE SCALE GENOMIC DNA]</scope>
    <source>
        <strain evidence="2">CBS 506.65</strain>
    </source>
</reference>
<dbReference type="InterPro" id="IPR021986">
    <property type="entry name" value="Spherulin4"/>
</dbReference>
<name>A0A1L9SCY1_9EURO</name>
<dbReference type="Proteomes" id="UP000184188">
    <property type="component" value="Unassembled WGS sequence"/>
</dbReference>
<evidence type="ECO:0000313" key="2">
    <source>
        <dbReference type="Proteomes" id="UP000184188"/>
    </source>
</evidence>
<dbReference type="AlphaFoldDB" id="A0A1L9SCY1"/>
<accession>A0A1L9SCY1</accession>
<dbReference type="OrthoDB" id="5342184at2759"/>
<dbReference type="GeneID" id="34607220"/>